<dbReference type="EMBL" id="JAAAML010000003">
    <property type="protein sequence ID" value="MCO6410063.1"/>
    <property type="molecule type" value="Genomic_DNA"/>
</dbReference>
<evidence type="ECO:0000313" key="2">
    <source>
        <dbReference type="EMBL" id="MCO6410063.1"/>
    </source>
</evidence>
<feature type="region of interest" description="Disordered" evidence="1">
    <location>
        <begin position="88"/>
        <end position="116"/>
    </location>
</feature>
<name>A0ABT1CVV2_9HYPH</name>
<protein>
    <submittedName>
        <fullName evidence="2">Uncharacterized protein</fullName>
    </submittedName>
</protein>
<dbReference type="Proteomes" id="UP001320715">
    <property type="component" value="Unassembled WGS sequence"/>
</dbReference>
<keyword evidence="3" id="KW-1185">Reference proteome</keyword>
<evidence type="ECO:0000256" key="1">
    <source>
        <dbReference type="SAM" id="MobiDB-lite"/>
    </source>
</evidence>
<sequence length="116" mass="12886">MHIRDASILLGALEGGELNRSVSHELSTVLRELHTMSTEDVKKTFKGEVDLKIILSAENGAVTISSEIKSKTPKRPRARTFYWITEEGTLSTEHPNQHDMFKGPRDTAARTAEPAV</sequence>
<organism evidence="2 3">
    <name type="scientific">Hoeflea alexandrii</name>
    <dbReference type="NCBI Taxonomy" id="288436"/>
    <lineage>
        <taxon>Bacteria</taxon>
        <taxon>Pseudomonadati</taxon>
        <taxon>Pseudomonadota</taxon>
        <taxon>Alphaproteobacteria</taxon>
        <taxon>Hyphomicrobiales</taxon>
        <taxon>Rhizobiaceae</taxon>
        <taxon>Hoeflea</taxon>
    </lineage>
</organism>
<feature type="compositionally biased region" description="Basic and acidic residues" evidence="1">
    <location>
        <begin position="95"/>
        <end position="108"/>
    </location>
</feature>
<reference evidence="2 3" key="1">
    <citation type="submission" date="2020-01" db="EMBL/GenBank/DDBJ databases">
        <title>Genomes of bacteria type strains.</title>
        <authorList>
            <person name="Chen J."/>
            <person name="Zhu S."/>
            <person name="Yang J."/>
        </authorList>
    </citation>
    <scope>NUCLEOTIDE SEQUENCE [LARGE SCALE GENOMIC DNA]</scope>
    <source>
        <strain evidence="2 3">DSM 16655</strain>
    </source>
</reference>
<proteinExistence type="predicted"/>
<evidence type="ECO:0000313" key="3">
    <source>
        <dbReference type="Proteomes" id="UP001320715"/>
    </source>
</evidence>
<comment type="caution">
    <text evidence="2">The sequence shown here is derived from an EMBL/GenBank/DDBJ whole genome shotgun (WGS) entry which is preliminary data.</text>
</comment>
<dbReference type="RefSeq" id="WP_252916780.1">
    <property type="nucleotide sequence ID" value="NZ_JAAAML010000003.1"/>
</dbReference>
<accession>A0ABT1CVV2</accession>
<gene>
    <name evidence="2" type="ORF">GTW23_17905</name>
</gene>